<protein>
    <submittedName>
        <fullName evidence="2">Uncharacterized protein</fullName>
    </submittedName>
</protein>
<dbReference type="HOGENOM" id="CLU_126106_0_0_1"/>
<accession>S8DLY5</accession>
<dbReference type="AlphaFoldDB" id="S8DLY5"/>
<dbReference type="EMBL" id="KE504231">
    <property type="protein sequence ID" value="EPS94496.1"/>
    <property type="molecule type" value="Genomic_DNA"/>
</dbReference>
<dbReference type="OrthoDB" id="10491509at2759"/>
<sequence length="184" mass="20733">MSIPVDCVLFLASGSFVIESTLDPDACVDWEPCTVAIMHVAPLRAAMYLVNSNSNRPCDSFASEFSADWAISEVNDPQRLMSWTSGDTRYRVHLQNDNRLLFLSLVIDFTTCLARATQLKQAFEDQVMGYLHTLPPDLARLEGLVINDRGRVERVAVPFVPEHNFVPQSPPRPEPEVDEMDHEE</sequence>
<evidence type="ECO:0000313" key="3">
    <source>
        <dbReference type="Proteomes" id="UP000015241"/>
    </source>
</evidence>
<evidence type="ECO:0000313" key="2">
    <source>
        <dbReference type="EMBL" id="EPS94496.1"/>
    </source>
</evidence>
<gene>
    <name evidence="2" type="ORF">FOMPIDRAFT_1055052</name>
</gene>
<dbReference type="InParanoid" id="S8DLY5"/>
<proteinExistence type="predicted"/>
<keyword evidence="3" id="KW-1185">Reference proteome</keyword>
<dbReference type="Proteomes" id="UP000015241">
    <property type="component" value="Unassembled WGS sequence"/>
</dbReference>
<name>S8DLY5_FOMSC</name>
<evidence type="ECO:0000256" key="1">
    <source>
        <dbReference type="SAM" id="MobiDB-lite"/>
    </source>
</evidence>
<feature type="region of interest" description="Disordered" evidence="1">
    <location>
        <begin position="163"/>
        <end position="184"/>
    </location>
</feature>
<organism evidence="2 3">
    <name type="scientific">Fomitopsis schrenkii</name>
    <name type="common">Brown rot fungus</name>
    <dbReference type="NCBI Taxonomy" id="2126942"/>
    <lineage>
        <taxon>Eukaryota</taxon>
        <taxon>Fungi</taxon>
        <taxon>Dikarya</taxon>
        <taxon>Basidiomycota</taxon>
        <taxon>Agaricomycotina</taxon>
        <taxon>Agaricomycetes</taxon>
        <taxon>Polyporales</taxon>
        <taxon>Fomitopsis</taxon>
    </lineage>
</organism>
<reference evidence="2 3" key="1">
    <citation type="journal article" date="2012" name="Science">
        <title>The Paleozoic origin of enzymatic lignin decomposition reconstructed from 31 fungal genomes.</title>
        <authorList>
            <person name="Floudas D."/>
            <person name="Binder M."/>
            <person name="Riley R."/>
            <person name="Barry K."/>
            <person name="Blanchette R.A."/>
            <person name="Henrissat B."/>
            <person name="Martinez A.T."/>
            <person name="Otillar R."/>
            <person name="Spatafora J.W."/>
            <person name="Yadav J.S."/>
            <person name="Aerts A."/>
            <person name="Benoit I."/>
            <person name="Boyd A."/>
            <person name="Carlson A."/>
            <person name="Copeland A."/>
            <person name="Coutinho P.M."/>
            <person name="de Vries R.P."/>
            <person name="Ferreira P."/>
            <person name="Findley K."/>
            <person name="Foster B."/>
            <person name="Gaskell J."/>
            <person name="Glotzer D."/>
            <person name="Gorecki P."/>
            <person name="Heitman J."/>
            <person name="Hesse C."/>
            <person name="Hori C."/>
            <person name="Igarashi K."/>
            <person name="Jurgens J.A."/>
            <person name="Kallen N."/>
            <person name="Kersten P."/>
            <person name="Kohler A."/>
            <person name="Kuees U."/>
            <person name="Kumar T.K.A."/>
            <person name="Kuo A."/>
            <person name="LaButti K."/>
            <person name="Larrondo L.F."/>
            <person name="Lindquist E."/>
            <person name="Ling A."/>
            <person name="Lombard V."/>
            <person name="Lucas S."/>
            <person name="Lundell T."/>
            <person name="Martin R."/>
            <person name="McLaughlin D.J."/>
            <person name="Morgenstern I."/>
            <person name="Morin E."/>
            <person name="Murat C."/>
            <person name="Nagy L.G."/>
            <person name="Nolan M."/>
            <person name="Ohm R.A."/>
            <person name="Patyshakuliyeva A."/>
            <person name="Rokas A."/>
            <person name="Ruiz-Duenas F.J."/>
            <person name="Sabat G."/>
            <person name="Salamov A."/>
            <person name="Samejima M."/>
            <person name="Schmutz J."/>
            <person name="Slot J.C."/>
            <person name="St John F."/>
            <person name="Stenlid J."/>
            <person name="Sun H."/>
            <person name="Sun S."/>
            <person name="Syed K."/>
            <person name="Tsang A."/>
            <person name="Wiebenga A."/>
            <person name="Young D."/>
            <person name="Pisabarro A."/>
            <person name="Eastwood D.C."/>
            <person name="Martin F."/>
            <person name="Cullen D."/>
            <person name="Grigoriev I.V."/>
            <person name="Hibbett D.S."/>
        </authorList>
    </citation>
    <scope>NUCLEOTIDE SEQUENCE</scope>
    <source>
        <strain evidence="3">FP-58527</strain>
    </source>
</reference>